<protein>
    <submittedName>
        <fullName evidence="2">Uncharacterized protein</fullName>
    </submittedName>
</protein>
<keyword evidence="3" id="KW-1185">Reference proteome</keyword>
<evidence type="ECO:0000313" key="3">
    <source>
        <dbReference type="Proteomes" id="UP000823388"/>
    </source>
</evidence>
<dbReference type="AlphaFoldDB" id="A0A8T0TPZ2"/>
<feature type="compositionally biased region" description="Gly residues" evidence="1">
    <location>
        <begin position="202"/>
        <end position="214"/>
    </location>
</feature>
<dbReference type="Proteomes" id="UP000823388">
    <property type="component" value="Chromosome 4K"/>
</dbReference>
<evidence type="ECO:0000256" key="1">
    <source>
        <dbReference type="SAM" id="MobiDB-lite"/>
    </source>
</evidence>
<organism evidence="2 3">
    <name type="scientific">Panicum virgatum</name>
    <name type="common">Blackwell switchgrass</name>
    <dbReference type="NCBI Taxonomy" id="38727"/>
    <lineage>
        <taxon>Eukaryota</taxon>
        <taxon>Viridiplantae</taxon>
        <taxon>Streptophyta</taxon>
        <taxon>Embryophyta</taxon>
        <taxon>Tracheophyta</taxon>
        <taxon>Spermatophyta</taxon>
        <taxon>Magnoliopsida</taxon>
        <taxon>Liliopsida</taxon>
        <taxon>Poales</taxon>
        <taxon>Poaceae</taxon>
        <taxon>PACMAD clade</taxon>
        <taxon>Panicoideae</taxon>
        <taxon>Panicodae</taxon>
        <taxon>Paniceae</taxon>
        <taxon>Panicinae</taxon>
        <taxon>Panicum</taxon>
        <taxon>Panicum sect. Hiantes</taxon>
    </lineage>
</organism>
<evidence type="ECO:0000313" key="2">
    <source>
        <dbReference type="EMBL" id="KAG2611093.1"/>
    </source>
</evidence>
<feature type="compositionally biased region" description="Basic residues" evidence="1">
    <location>
        <begin position="180"/>
        <end position="191"/>
    </location>
</feature>
<name>A0A8T0TPZ2_PANVG</name>
<feature type="region of interest" description="Disordered" evidence="1">
    <location>
        <begin position="47"/>
        <end position="75"/>
    </location>
</feature>
<gene>
    <name evidence="2" type="ORF">PVAP13_4KG142805</name>
</gene>
<proteinExistence type="predicted"/>
<reference evidence="2" key="1">
    <citation type="submission" date="2020-05" db="EMBL/GenBank/DDBJ databases">
        <title>WGS assembly of Panicum virgatum.</title>
        <authorList>
            <person name="Lovell J.T."/>
            <person name="Jenkins J."/>
            <person name="Shu S."/>
            <person name="Juenger T.E."/>
            <person name="Schmutz J."/>
        </authorList>
    </citation>
    <scope>NUCLEOTIDE SEQUENCE</scope>
    <source>
        <strain evidence="2">AP13</strain>
    </source>
</reference>
<comment type="caution">
    <text evidence="2">The sequence shown here is derived from an EMBL/GenBank/DDBJ whole genome shotgun (WGS) entry which is preliminary data.</text>
</comment>
<dbReference type="EMBL" id="CM029043">
    <property type="protein sequence ID" value="KAG2611093.1"/>
    <property type="molecule type" value="Genomic_DNA"/>
</dbReference>
<feature type="compositionally biased region" description="Basic residues" evidence="1">
    <location>
        <begin position="47"/>
        <end position="59"/>
    </location>
</feature>
<sequence length="248" mass="27898">MDPLFDPSRSSTYRPVPYSSGACRDLAAADYGNGCTYERHRRRPVQVRHPVRGRNRHGRCVQQRQADANARGRRQQLPLRLRRRRAPVGQVRRPARARPLADVPRVAGVVFPVPGRLLLLPPGGEQQVRVPRPRRAEEHDGVRVHAAGHQPTAGPVLRGDHDRHRRRRETACRPPAVGVRGRHDHRHRQGRHGAPVDRVQGAAGGVPGGHGGVPAGSERSPRHLRQLDRTQERRRAQDCADVQWRCHD</sequence>
<accession>A0A8T0TPZ2</accession>
<feature type="region of interest" description="Disordered" evidence="1">
    <location>
        <begin position="147"/>
        <end position="222"/>
    </location>
</feature>